<accession>A0A8J6XGT4</accession>
<dbReference type="Gene3D" id="1.10.10.800">
    <property type="match status" value="1"/>
</dbReference>
<dbReference type="InterPro" id="IPR051411">
    <property type="entry name" value="Polyketide_trans_af380"/>
</dbReference>
<proteinExistence type="predicted"/>
<dbReference type="GO" id="GO:0016787">
    <property type="term" value="F:hydrolase activity"/>
    <property type="evidence" value="ECO:0007669"/>
    <property type="project" value="UniProtKB-KW"/>
</dbReference>
<feature type="domain" description="Xaa-Pro dipeptidyl-peptidase-like" evidence="1">
    <location>
        <begin position="26"/>
        <end position="270"/>
    </location>
</feature>
<name>A0A8J6XGT4_9CYAN</name>
<dbReference type="PANTHER" id="PTHR47751">
    <property type="entry name" value="SUPERFAMILY HYDROLASE, PUTATIVE (AFU_ORTHOLOGUE AFUA_2G16580)-RELATED"/>
    <property type="match status" value="1"/>
</dbReference>
<evidence type="ECO:0000313" key="2">
    <source>
        <dbReference type="EMBL" id="MBD2772945.1"/>
    </source>
</evidence>
<evidence type="ECO:0000313" key="3">
    <source>
        <dbReference type="Proteomes" id="UP000629098"/>
    </source>
</evidence>
<keyword evidence="2" id="KW-0378">Hydrolase</keyword>
<dbReference type="PANTHER" id="PTHR47751:SF1">
    <property type="entry name" value="SUPERFAMILY HYDROLASE, PUTATIVE (AFU_ORTHOLOGUE AFUA_2G16580)-RELATED"/>
    <property type="match status" value="1"/>
</dbReference>
<dbReference type="EMBL" id="JACXAE010000048">
    <property type="protein sequence ID" value="MBD2772945.1"/>
    <property type="molecule type" value="Genomic_DNA"/>
</dbReference>
<dbReference type="Pfam" id="PF02129">
    <property type="entry name" value="Peptidase_S15"/>
    <property type="match status" value="1"/>
</dbReference>
<reference evidence="2" key="1">
    <citation type="submission" date="2020-09" db="EMBL/GenBank/DDBJ databases">
        <title>Iningainema tapete sp. nov. (Scytonemataceae, Cyanobacteria) from greenhouses in central Florida (USA) produces two types of nodularin with biosynthetic potential for microcystin-LR and anabaenopeptins.</title>
        <authorList>
            <person name="Berthold D.E."/>
            <person name="Lefler F.W."/>
            <person name="Huang I.-S."/>
            <person name="Abdulla H."/>
            <person name="Zimba P.V."/>
            <person name="Laughinghouse H.D. IV."/>
        </authorList>
    </citation>
    <scope>NUCLEOTIDE SEQUENCE</scope>
    <source>
        <strain evidence="2">BLCCT55</strain>
    </source>
</reference>
<dbReference type="InterPro" id="IPR029058">
    <property type="entry name" value="AB_hydrolase_fold"/>
</dbReference>
<sequence length="294" mass="32833">MNIRNSSRMNPFTNLTSTPDDFNESLKYPALIVEGSVTSVKEMMAGTYAKLLAEKGFITLAFDYASYGESEGLPRQNESIEGKLKDLQAAVSYLESLPYVGEIGMVGVCTSGGNATYLAAKDIRVKAVATVAGWFSEPSLAPMLFGGAEGVAKHRKEAEEAKKHYELTGENKTILIFSNDTSKEAANYGPMDYYMDTNRGGGIKEWKNEFAVMAWNDWMDFDPISQASKIKIPLLMVHSDGALLPEQAKKFYNLVQSEKELFWTEGYHFNFYDIAPEVMRSVDRIVPFMKKHLC</sequence>
<comment type="caution">
    <text evidence="2">The sequence shown here is derived from an EMBL/GenBank/DDBJ whole genome shotgun (WGS) entry which is preliminary data.</text>
</comment>
<evidence type="ECO:0000259" key="1">
    <source>
        <dbReference type="Pfam" id="PF02129"/>
    </source>
</evidence>
<dbReference type="AlphaFoldDB" id="A0A8J6XGT4"/>
<dbReference type="RefSeq" id="WP_190828134.1">
    <property type="nucleotide sequence ID" value="NZ_CAWPPI010000048.1"/>
</dbReference>
<protein>
    <submittedName>
        <fullName evidence="2">Alpha/beta hydrolase</fullName>
    </submittedName>
</protein>
<organism evidence="2 3">
    <name type="scientific">Iningainema tapete BLCC-T55</name>
    <dbReference type="NCBI Taxonomy" id="2748662"/>
    <lineage>
        <taxon>Bacteria</taxon>
        <taxon>Bacillati</taxon>
        <taxon>Cyanobacteriota</taxon>
        <taxon>Cyanophyceae</taxon>
        <taxon>Nostocales</taxon>
        <taxon>Scytonemataceae</taxon>
        <taxon>Iningainema tapete</taxon>
    </lineage>
</organism>
<gene>
    <name evidence="2" type="ORF">ICL16_12890</name>
</gene>
<dbReference type="InterPro" id="IPR000383">
    <property type="entry name" value="Xaa-Pro-like_dom"/>
</dbReference>
<dbReference type="SUPFAM" id="SSF53474">
    <property type="entry name" value="alpha/beta-Hydrolases"/>
    <property type="match status" value="1"/>
</dbReference>
<dbReference type="Gene3D" id="3.40.50.1820">
    <property type="entry name" value="alpha/beta hydrolase"/>
    <property type="match status" value="1"/>
</dbReference>
<dbReference type="Proteomes" id="UP000629098">
    <property type="component" value="Unassembled WGS sequence"/>
</dbReference>
<keyword evidence="3" id="KW-1185">Reference proteome</keyword>